<dbReference type="RefSeq" id="WP_133712191.1">
    <property type="nucleotide sequence ID" value="NZ_SOAG01000008.1"/>
</dbReference>
<gene>
    <name evidence="2" type="ORF">C8P70_10860</name>
</gene>
<dbReference type="OrthoDB" id="1160493at2"/>
<evidence type="ECO:0000313" key="2">
    <source>
        <dbReference type="EMBL" id="TDS61519.1"/>
    </source>
</evidence>
<name>A0A4R7F702_9FLAO</name>
<protein>
    <recommendedName>
        <fullName evidence="4">Alpha-ketoglutarate decarboxylase</fullName>
    </recommendedName>
</protein>
<feature type="chain" id="PRO_5020970117" description="Alpha-ketoglutarate decarboxylase" evidence="1">
    <location>
        <begin position="28"/>
        <end position="191"/>
    </location>
</feature>
<evidence type="ECO:0008006" key="4">
    <source>
        <dbReference type="Google" id="ProtNLM"/>
    </source>
</evidence>
<proteinExistence type="predicted"/>
<comment type="caution">
    <text evidence="2">The sequence shown here is derived from an EMBL/GenBank/DDBJ whole genome shotgun (WGS) entry which is preliminary data.</text>
</comment>
<evidence type="ECO:0000256" key="1">
    <source>
        <dbReference type="SAM" id="SignalP"/>
    </source>
</evidence>
<keyword evidence="3" id="KW-1185">Reference proteome</keyword>
<accession>A0A4R7F702</accession>
<dbReference type="Proteomes" id="UP000295215">
    <property type="component" value="Unassembled WGS sequence"/>
</dbReference>
<sequence>MKNFKFNKLNFFLFISFFLSINFSLIAQEGYNPQKNYEFAKKWRFGGGLGLGFGSGYTDIMIAPSAIYQFNEYFAAGVGLQGSYINSKDRGYYYSDIKQYQSWIYGGSLIALANPIPLLQLSAELEQLRVNNTYTYRNADKWDNNFWNTALFLGIGYHNGPVTIGIRYNVLYKEKDMVYGSAYMPFVRIYF</sequence>
<dbReference type="AlphaFoldDB" id="A0A4R7F702"/>
<evidence type="ECO:0000313" key="3">
    <source>
        <dbReference type="Proteomes" id="UP000295215"/>
    </source>
</evidence>
<reference evidence="2 3" key="1">
    <citation type="submission" date="2019-03" db="EMBL/GenBank/DDBJ databases">
        <title>Genomic Encyclopedia of Archaeal and Bacterial Type Strains, Phase II (KMG-II): from individual species to whole genera.</title>
        <authorList>
            <person name="Goeker M."/>
        </authorList>
    </citation>
    <scope>NUCLEOTIDE SEQUENCE [LARGE SCALE GENOMIC DNA]</scope>
    <source>
        <strain evidence="2 3">DSM 28213</strain>
    </source>
</reference>
<dbReference type="EMBL" id="SOAG01000008">
    <property type="protein sequence ID" value="TDS61519.1"/>
    <property type="molecule type" value="Genomic_DNA"/>
</dbReference>
<feature type="signal peptide" evidence="1">
    <location>
        <begin position="1"/>
        <end position="27"/>
    </location>
</feature>
<keyword evidence="1" id="KW-0732">Signal</keyword>
<organism evidence="2 3">
    <name type="scientific">Myroides indicus</name>
    <dbReference type="NCBI Taxonomy" id="1323422"/>
    <lineage>
        <taxon>Bacteria</taxon>
        <taxon>Pseudomonadati</taxon>
        <taxon>Bacteroidota</taxon>
        <taxon>Flavobacteriia</taxon>
        <taxon>Flavobacteriales</taxon>
        <taxon>Flavobacteriaceae</taxon>
        <taxon>Myroides</taxon>
    </lineage>
</organism>